<evidence type="ECO:0000313" key="2">
    <source>
        <dbReference type="Proteomes" id="UP000203019"/>
    </source>
</evidence>
<accession>A0A1B3B022</accession>
<reference evidence="2" key="1">
    <citation type="submission" date="2016-07" db="EMBL/GenBank/DDBJ databases">
        <authorList>
            <person name="Florea S."/>
            <person name="Webb J.S."/>
            <person name="Jaromczyk J."/>
            <person name="Schardl C.L."/>
        </authorList>
    </citation>
    <scope>NUCLEOTIDE SEQUENCE [LARGE SCALE GENOMIC DNA]</scope>
</reference>
<protein>
    <submittedName>
        <fullName evidence="1">Uncharacterized protein</fullName>
    </submittedName>
</protein>
<dbReference type="KEGG" id="vg:29063302"/>
<sequence>MLFTNVSFARQDRVAQLVRELDELVQDLGASFTDWEQAAGRVAETAFTLALVRAGVPEGAPVQKLVAEALNNPSTWEGLLQEGERLLGNYCDHGRLPSNTEEVPSFD</sequence>
<proteinExistence type="predicted"/>
<dbReference type="Proteomes" id="UP000203019">
    <property type="component" value="Segment"/>
</dbReference>
<dbReference type="RefSeq" id="YP_009281120.1">
    <property type="nucleotide sequence ID" value="NC_031028.1"/>
</dbReference>
<keyword evidence="2" id="KW-1185">Reference proteome</keyword>
<name>A0A1B3B022_9CAUD</name>
<evidence type="ECO:0000313" key="1">
    <source>
        <dbReference type="EMBL" id="AOE44370.1"/>
    </source>
</evidence>
<dbReference type="GeneID" id="29063302"/>
<dbReference type="EMBL" id="KX557278">
    <property type="protein sequence ID" value="AOE44370.1"/>
    <property type="molecule type" value="Genomic_DNA"/>
</dbReference>
<gene>
    <name evidence="1" type="primary">17</name>
    <name evidence="1" type="ORF">SEA_GHOBES_17</name>
</gene>
<organism evidence="1 2">
    <name type="scientific">Gordonia phage Ghobes</name>
    <dbReference type="NCBI Taxonomy" id="1887647"/>
    <lineage>
        <taxon>Viruses</taxon>
        <taxon>Duplodnaviria</taxon>
        <taxon>Heunggongvirae</taxon>
        <taxon>Uroviricota</taxon>
        <taxon>Caudoviricetes</taxon>
        <taxon>Ghobesvirus</taxon>
        <taxon>Ghobesvirus ghobes</taxon>
    </lineage>
</organism>